<accession>A0A7J3SMC1</accession>
<dbReference type="PANTHER" id="PTHR22642:SF2">
    <property type="entry name" value="PROTEIN LONG AFTER FAR-RED 3"/>
    <property type="match status" value="1"/>
</dbReference>
<reference evidence="2" key="1">
    <citation type="journal article" date="2020" name="mSystems">
        <title>Genome- and Community-Level Interaction Insights into Carbon Utilization and Element Cycling Functions of Hydrothermarchaeota in Hydrothermal Sediment.</title>
        <authorList>
            <person name="Zhou Z."/>
            <person name="Liu Y."/>
            <person name="Xu W."/>
            <person name="Pan J."/>
            <person name="Luo Z.H."/>
            <person name="Li M."/>
        </authorList>
    </citation>
    <scope>NUCLEOTIDE SEQUENCE [LARGE SCALE GENOMIC DNA]</scope>
    <source>
        <strain evidence="2">SpSt-885</strain>
    </source>
</reference>
<protein>
    <submittedName>
        <fullName evidence="2">Amidohydrolase</fullName>
    </submittedName>
</protein>
<dbReference type="InterPro" id="IPR011059">
    <property type="entry name" value="Metal-dep_hydrolase_composite"/>
</dbReference>
<dbReference type="Pfam" id="PF07969">
    <property type="entry name" value="Amidohydro_3"/>
    <property type="match status" value="1"/>
</dbReference>
<keyword evidence="2" id="KW-0378">Hydrolase</keyword>
<dbReference type="PANTHER" id="PTHR22642">
    <property type="entry name" value="IMIDAZOLONEPROPIONASE"/>
    <property type="match status" value="1"/>
</dbReference>
<feature type="domain" description="Amidohydrolase 3" evidence="1">
    <location>
        <begin position="55"/>
        <end position="511"/>
    </location>
</feature>
<gene>
    <name evidence="2" type="ORF">ENW83_05925</name>
</gene>
<comment type="caution">
    <text evidence="2">The sequence shown here is derived from an EMBL/GenBank/DDBJ whole genome shotgun (WGS) entry which is preliminary data.</text>
</comment>
<dbReference type="CDD" id="cd01300">
    <property type="entry name" value="YtcJ_like"/>
    <property type="match status" value="1"/>
</dbReference>
<dbReference type="SUPFAM" id="SSF51338">
    <property type="entry name" value="Composite domain of metallo-dependent hydrolases"/>
    <property type="match status" value="1"/>
</dbReference>
<proteinExistence type="predicted"/>
<dbReference type="InterPro" id="IPR013108">
    <property type="entry name" value="Amidohydro_3"/>
</dbReference>
<dbReference type="InterPro" id="IPR033932">
    <property type="entry name" value="YtcJ-like"/>
</dbReference>
<dbReference type="EMBL" id="DTLS01000171">
    <property type="protein sequence ID" value="HGZ60716.1"/>
    <property type="molecule type" value="Genomic_DNA"/>
</dbReference>
<organism evidence="2">
    <name type="scientific">Fervidicoccus fontis</name>
    <dbReference type="NCBI Taxonomy" id="683846"/>
    <lineage>
        <taxon>Archaea</taxon>
        <taxon>Thermoproteota</taxon>
        <taxon>Thermoprotei</taxon>
        <taxon>Fervidicoccales</taxon>
        <taxon>Fervidicoccaceae</taxon>
        <taxon>Fervidicoccus</taxon>
    </lineage>
</organism>
<dbReference type="InterPro" id="IPR032466">
    <property type="entry name" value="Metal_Hydrolase"/>
</dbReference>
<sequence length="520" mass="57541">MEKTFAVLGRIYSSFMPMRLNDGLVVRDGKVLYLGDADSVMKISRELGAEIINYGKKTIIPGFIDSHMHLNSLGMSLMTLDLRGTKSIDELKLKLRKFIEGRDKKIVIGRGWDQELFSEGRWPNAMDLDEAIKDAPVILVRVCGHAAVMNSAAISLLPEEELKGPYIQKDERGRPTGLVFEDAVGRALSILGEALDKREMLRKGSEQAARLGVTSVGFMSAKRADLFALKDMKELEELKTRVFLYMDHAEISDSIALDLKYGTEMVKLNGIKLFADGSFGARTALLSEPYSDDPSTRGTAVMKEDELAYWMKYAIDRGLQTATHAIGDAALDSVLKAMEISKVKGLAGRIEHASLVRPDQVDKMRTIGVGVSVQPRFVISDWWLVKRLGKERARYAYPFKTLINAGLVVGFSTDAPVEPLDPWLSVNAAVGRGEEERVEIFELTKHERLSLAEALHAYTAGSAELLGANDLGKLEIGKRADFVVVNADPFSGTDLKTIRVLETYIEGTRVYSATTENLIF</sequence>
<dbReference type="AlphaFoldDB" id="A0A7J3SMC1"/>
<dbReference type="Gene3D" id="2.30.40.10">
    <property type="entry name" value="Urease, subunit C, domain 1"/>
    <property type="match status" value="1"/>
</dbReference>
<dbReference type="Gene3D" id="3.20.20.140">
    <property type="entry name" value="Metal-dependent hydrolases"/>
    <property type="match status" value="1"/>
</dbReference>
<evidence type="ECO:0000259" key="1">
    <source>
        <dbReference type="Pfam" id="PF07969"/>
    </source>
</evidence>
<dbReference type="SUPFAM" id="SSF51556">
    <property type="entry name" value="Metallo-dependent hydrolases"/>
    <property type="match status" value="1"/>
</dbReference>
<dbReference type="GO" id="GO:0016810">
    <property type="term" value="F:hydrolase activity, acting on carbon-nitrogen (but not peptide) bonds"/>
    <property type="evidence" value="ECO:0007669"/>
    <property type="project" value="InterPro"/>
</dbReference>
<evidence type="ECO:0000313" key="2">
    <source>
        <dbReference type="EMBL" id="HGZ60716.1"/>
    </source>
</evidence>
<dbReference type="Gene3D" id="3.10.310.70">
    <property type="match status" value="1"/>
</dbReference>
<name>A0A7J3SMC1_9CREN</name>